<reference evidence="2 3" key="1">
    <citation type="journal article" date="2017" name="ISME J.">
        <title>An acid-tolerant ammonia-oxidizing ?-proteobacterium from soil.</title>
        <authorList>
            <person name="Hayatsu M."/>
            <person name="Tago K."/>
            <person name="Uchiyama I."/>
            <person name="Toyoda A."/>
            <person name="Wang Y."/>
            <person name="Shimomura Y."/>
            <person name="Okubo T."/>
            <person name="Kurisu F."/>
            <person name="Hirono Y."/>
            <person name="Nonaka K."/>
            <person name="Akiyama H."/>
            <person name="Itoh T."/>
            <person name="Takami H."/>
        </authorList>
    </citation>
    <scope>NUCLEOTIDE SEQUENCE [LARGE SCALE GENOMIC DNA]</scope>
    <source>
        <strain evidence="2 3">TAO100</strain>
    </source>
</reference>
<keyword evidence="1" id="KW-1133">Transmembrane helix</keyword>
<keyword evidence="1" id="KW-0472">Membrane</keyword>
<dbReference type="NCBIfam" id="TIGR02595">
    <property type="entry name" value="PEP_CTERM"/>
    <property type="match status" value="1"/>
</dbReference>
<dbReference type="RefSeq" id="WP_096527517.1">
    <property type="nucleotide sequence ID" value="NZ_AP014836.1"/>
</dbReference>
<proteinExistence type="predicted"/>
<dbReference type="InterPro" id="IPR013424">
    <property type="entry name" value="Ice-binding_C"/>
</dbReference>
<feature type="transmembrane region" description="Helical" evidence="1">
    <location>
        <begin position="171"/>
        <end position="188"/>
    </location>
</feature>
<organism evidence="2 3">
    <name type="scientific">Candidatus Nitrosoglobus terrae</name>
    <dbReference type="NCBI Taxonomy" id="1630141"/>
    <lineage>
        <taxon>Bacteria</taxon>
        <taxon>Pseudomonadati</taxon>
        <taxon>Pseudomonadota</taxon>
        <taxon>Gammaproteobacteria</taxon>
        <taxon>Chromatiales</taxon>
        <taxon>Chromatiaceae</taxon>
        <taxon>Candidatus Nitrosoglobus</taxon>
    </lineage>
</organism>
<protein>
    <recommendedName>
        <fullName evidence="4">PEP-CTERM protein-sorting domain-containing protein</fullName>
    </recommendedName>
</protein>
<keyword evidence="3" id="KW-1185">Reference proteome</keyword>
<evidence type="ECO:0000256" key="1">
    <source>
        <dbReference type="SAM" id="Phobius"/>
    </source>
</evidence>
<evidence type="ECO:0000313" key="2">
    <source>
        <dbReference type="EMBL" id="BAW81037.1"/>
    </source>
</evidence>
<dbReference type="OrthoDB" id="6363790at2"/>
<keyword evidence="1" id="KW-0812">Transmembrane</keyword>
<dbReference type="KEGG" id="ntt:TAO_1667"/>
<evidence type="ECO:0008006" key="4">
    <source>
        <dbReference type="Google" id="ProtNLM"/>
    </source>
</evidence>
<name>A0A1Q2SPK7_9GAMM</name>
<dbReference type="AlphaFoldDB" id="A0A1Q2SPK7"/>
<accession>A0A1Q2SPK7</accession>
<sequence length="197" mass="21361">MKHLLALYITLGLLLSPITGKAVIITLHSYDISVTDPNIQTQQIISSFTTDNLGLNGQEQLPLFNIWTESPSLNIPVDGTPISVNFNFSMPEVKATIQGNIQGLFNSAGAVVWTNIARVNFGLNNTGTFIASLSPAFFNFFGPGEQNGAQVSITIAVTALPTLPSSISEPSTLALFGIVLLLFLSFRINTWRQRLHN</sequence>
<dbReference type="Proteomes" id="UP000243679">
    <property type="component" value="Chromosome"/>
</dbReference>
<evidence type="ECO:0000313" key="3">
    <source>
        <dbReference type="Proteomes" id="UP000243679"/>
    </source>
</evidence>
<dbReference type="EMBL" id="AP014836">
    <property type="protein sequence ID" value="BAW81037.1"/>
    <property type="molecule type" value="Genomic_DNA"/>
</dbReference>
<gene>
    <name evidence="2" type="ORF">TAO_1667</name>
</gene>